<keyword evidence="1" id="KW-0479">Metal-binding</keyword>
<evidence type="ECO:0000256" key="2">
    <source>
        <dbReference type="ARBA" id="ARBA00022801"/>
    </source>
</evidence>
<organism evidence="7 8">
    <name type="scientific">Collinsella intestinalis</name>
    <dbReference type="NCBI Taxonomy" id="147207"/>
    <lineage>
        <taxon>Bacteria</taxon>
        <taxon>Bacillati</taxon>
        <taxon>Actinomycetota</taxon>
        <taxon>Coriobacteriia</taxon>
        <taxon>Coriobacteriales</taxon>
        <taxon>Coriobacteriaceae</taxon>
        <taxon>Collinsella</taxon>
    </lineage>
</organism>
<gene>
    <name evidence="7" type="ORF">DW682_05945</name>
</gene>
<dbReference type="PANTHER" id="PTHR42988:SF2">
    <property type="entry name" value="CYCLIC NUCLEOTIDE PHOSPHODIESTERASE CBUA0032-RELATED"/>
    <property type="match status" value="1"/>
</dbReference>
<dbReference type="EMBL" id="QSLJ01000002">
    <property type="protein sequence ID" value="RHF37161.1"/>
    <property type="molecule type" value="Genomic_DNA"/>
</dbReference>
<accession>A0A414NDT3</accession>
<evidence type="ECO:0000313" key="7">
    <source>
        <dbReference type="EMBL" id="RHF37161.1"/>
    </source>
</evidence>
<evidence type="ECO:0000256" key="1">
    <source>
        <dbReference type="ARBA" id="ARBA00022723"/>
    </source>
</evidence>
<dbReference type="AlphaFoldDB" id="A0A414NDT3"/>
<evidence type="ECO:0000256" key="5">
    <source>
        <dbReference type="SAM" id="MobiDB-lite"/>
    </source>
</evidence>
<dbReference type="Pfam" id="PF00149">
    <property type="entry name" value="Metallophos"/>
    <property type="match status" value="1"/>
</dbReference>
<feature type="region of interest" description="Disordered" evidence="5">
    <location>
        <begin position="760"/>
        <end position="879"/>
    </location>
</feature>
<feature type="compositionally biased region" description="Gly residues" evidence="5">
    <location>
        <begin position="769"/>
        <end position="848"/>
    </location>
</feature>
<dbReference type="GO" id="GO:0046872">
    <property type="term" value="F:metal ion binding"/>
    <property type="evidence" value="ECO:0007669"/>
    <property type="project" value="UniProtKB-KW"/>
</dbReference>
<dbReference type="PROSITE" id="PS51318">
    <property type="entry name" value="TAT"/>
    <property type="match status" value="1"/>
</dbReference>
<dbReference type="PANTHER" id="PTHR42988">
    <property type="entry name" value="PHOSPHOHYDROLASE"/>
    <property type="match status" value="1"/>
</dbReference>
<reference evidence="7 8" key="1">
    <citation type="submission" date="2018-08" db="EMBL/GenBank/DDBJ databases">
        <title>A genome reference for cultivated species of the human gut microbiota.</title>
        <authorList>
            <person name="Zou Y."/>
            <person name="Xue W."/>
            <person name="Luo G."/>
        </authorList>
    </citation>
    <scope>NUCLEOTIDE SEQUENCE [LARGE SCALE GENOMIC DNA]</scope>
    <source>
        <strain evidence="7 8">AM25-33</strain>
    </source>
</reference>
<dbReference type="InterPro" id="IPR029052">
    <property type="entry name" value="Metallo-depent_PP-like"/>
</dbReference>
<dbReference type="InParanoid" id="A0A414NDT3"/>
<evidence type="ECO:0000259" key="6">
    <source>
        <dbReference type="Pfam" id="PF00149"/>
    </source>
</evidence>
<evidence type="ECO:0000256" key="4">
    <source>
        <dbReference type="ARBA" id="ARBA00025742"/>
    </source>
</evidence>
<comment type="caution">
    <text evidence="7">The sequence shown here is derived from an EMBL/GenBank/DDBJ whole genome shotgun (WGS) entry which is preliminary data.</text>
</comment>
<dbReference type="InterPro" id="IPR050884">
    <property type="entry name" value="CNP_phosphodiesterase-III"/>
</dbReference>
<dbReference type="Proteomes" id="UP000283983">
    <property type="component" value="Unassembled WGS sequence"/>
</dbReference>
<name>A0A414NDT3_9ACTN</name>
<sequence length="911" mass="93915">MSLTRSLRPSDTWARGLMGHMYTNGWSSMPHSHSADRTGISRRGFVTLSIAGAGVTAAAMVAPEAAYADEPALAPVVADYPNQIKIAHLSDTHFFSKRLYSDCPDFTIAEHSDRKMFRESGGIIKKAMDEIVAYQPDLVILSGDLTKDGELACHQDIHAMLSDAKKRLKAAGKEAQFAVINGNHDINNDLNGRDFSGGSAEHTDLVDPLAFKELYADCGYDDAIAMFDQGGSKGGSLSYVVRPAKGVTLIAVDSCKYSTDQNGLDVDEHVTSGVVGEKLLQWIESQAKQARAAGDIVFVTQHHGVVPHFSMEPTLMGEYLVDNYEECQRRYADAGVSAVFTGHMHANDIASITTEAGNTLFDIETCATVTYPSDIRFATLGWEREKGTANVRATLALESHSLGSVDYTDFDSGSVTRIPNIEEYGHERLLTVDVVKTMIADALVAPMLDQAAANGGVKPLLAQLAGGLGIGDGTAAALDGALFGAVFGMLPQSAEEAFIIEIPILGSAGIWANPENQRVMVQKMEATAGVEPYVLTLDAATMAAVQSALVSEPMAAAAGWSYYISAESLAKFLTPVYAGLDSLLVSGGKDQVLDLLRTLVETLVNQKVADGANSLFDLIKFAYGDHLHGDETCPAWVETATAQIKLTGDDAEGAPVADGSLTSFLCATINDRAVLDKLNALLKGIKINLKDLLVKEKGNIAIDIALGTIKDLSAIFGLLGETPGNMIPNIPTLAELAHGALYSLTHDENQLGDRVNTLATGLVDPDWKPGGGNGGGDGDGDGSGSGNGGGNGSGNGSGNGGSGNGSGNGGSAGGGSGNGSGNGGSTGGSGSSNGGSTGGGAAGSGSNGGSSNSGSTGSGAGSSRPAAGKLPQTGDPNSFATAALMGLGALAAAFHIGSRDEATDSRDAEEL</sequence>
<dbReference type="Gene3D" id="3.60.21.10">
    <property type="match status" value="1"/>
</dbReference>
<dbReference type="InterPro" id="IPR004843">
    <property type="entry name" value="Calcineurin-like_PHP"/>
</dbReference>
<evidence type="ECO:0000256" key="3">
    <source>
        <dbReference type="ARBA" id="ARBA00023004"/>
    </source>
</evidence>
<evidence type="ECO:0000313" key="8">
    <source>
        <dbReference type="Proteomes" id="UP000283983"/>
    </source>
</evidence>
<comment type="similarity">
    <text evidence="4">Belongs to the cyclic nucleotide phosphodiesterase class-III family.</text>
</comment>
<protein>
    <submittedName>
        <fullName evidence="7">Metallophosphoesterase</fullName>
    </submittedName>
</protein>
<dbReference type="GO" id="GO:0016787">
    <property type="term" value="F:hydrolase activity"/>
    <property type="evidence" value="ECO:0007669"/>
    <property type="project" value="UniProtKB-KW"/>
</dbReference>
<proteinExistence type="inferred from homology"/>
<keyword evidence="8" id="KW-1185">Reference proteome</keyword>
<feature type="domain" description="Calcineurin-like phosphoesterase" evidence="6">
    <location>
        <begin position="84"/>
        <end position="346"/>
    </location>
</feature>
<keyword evidence="3" id="KW-0408">Iron</keyword>
<dbReference type="SUPFAM" id="SSF56300">
    <property type="entry name" value="Metallo-dependent phosphatases"/>
    <property type="match status" value="1"/>
</dbReference>
<keyword evidence="2" id="KW-0378">Hydrolase</keyword>
<dbReference type="InterPro" id="IPR006311">
    <property type="entry name" value="TAT_signal"/>
</dbReference>